<accession>A0A816XSA2</accession>
<protein>
    <submittedName>
        <fullName evidence="2">Uncharacterized protein</fullName>
    </submittedName>
</protein>
<dbReference type="EMBL" id="CAJOBI010204183">
    <property type="protein sequence ID" value="CAF5000386.1"/>
    <property type="molecule type" value="Genomic_DNA"/>
</dbReference>
<evidence type="ECO:0000313" key="2">
    <source>
        <dbReference type="EMBL" id="CAF2150462.1"/>
    </source>
</evidence>
<evidence type="ECO:0000313" key="3">
    <source>
        <dbReference type="EMBL" id="CAF4828315.1"/>
    </source>
</evidence>
<organism evidence="2 5">
    <name type="scientific">Rotaria magnacalcarata</name>
    <dbReference type="NCBI Taxonomy" id="392030"/>
    <lineage>
        <taxon>Eukaryota</taxon>
        <taxon>Metazoa</taxon>
        <taxon>Spiralia</taxon>
        <taxon>Gnathifera</taxon>
        <taxon>Rotifera</taxon>
        <taxon>Eurotatoria</taxon>
        <taxon>Bdelloidea</taxon>
        <taxon>Philodinida</taxon>
        <taxon>Philodinidae</taxon>
        <taxon>Rotaria</taxon>
    </lineage>
</organism>
<evidence type="ECO:0000313" key="4">
    <source>
        <dbReference type="EMBL" id="CAF5000386.1"/>
    </source>
</evidence>
<dbReference type="Proteomes" id="UP000676336">
    <property type="component" value="Unassembled WGS sequence"/>
</dbReference>
<name>A0A816XSA2_9BILA</name>
<dbReference type="Proteomes" id="UP000663834">
    <property type="component" value="Unassembled WGS sequence"/>
</dbReference>
<sequence length="73" mass="8984">AQHQRQVRALLQRRVRVLHRRQVQARLVPLRVHQVQLQLRPQHLQRLRRHQQLLQQLCRVRYIFVLNCLNSSV</sequence>
<feature type="non-terminal residue" evidence="2">
    <location>
        <position position="1"/>
    </location>
</feature>
<dbReference type="Proteomes" id="UP000663824">
    <property type="component" value="Unassembled WGS sequence"/>
</dbReference>
<dbReference type="AlphaFoldDB" id="A0A816XSA2"/>
<dbReference type="EMBL" id="CAJNRE010017014">
    <property type="protein sequence ID" value="CAF2150462.1"/>
    <property type="molecule type" value="Genomic_DNA"/>
</dbReference>
<dbReference type="EMBL" id="CAJNOW010008017">
    <property type="protein sequence ID" value="CAF1527531.1"/>
    <property type="molecule type" value="Genomic_DNA"/>
</dbReference>
<comment type="caution">
    <text evidence="2">The sequence shown here is derived from an EMBL/GenBank/DDBJ whole genome shotgun (WGS) entry which is preliminary data.</text>
</comment>
<proteinExistence type="predicted"/>
<dbReference type="EMBL" id="CAJOBJ010156300">
    <property type="protein sequence ID" value="CAF4828315.1"/>
    <property type="molecule type" value="Genomic_DNA"/>
</dbReference>
<dbReference type="Proteomes" id="UP000681720">
    <property type="component" value="Unassembled WGS sequence"/>
</dbReference>
<evidence type="ECO:0000313" key="1">
    <source>
        <dbReference type="EMBL" id="CAF1527531.1"/>
    </source>
</evidence>
<reference evidence="2" key="1">
    <citation type="submission" date="2021-02" db="EMBL/GenBank/DDBJ databases">
        <authorList>
            <person name="Nowell W R."/>
        </authorList>
    </citation>
    <scope>NUCLEOTIDE SEQUENCE</scope>
</reference>
<gene>
    <name evidence="3" type="ORF">GIL414_LOCUS48337</name>
    <name evidence="1" type="ORF">KQP761_LOCUS16079</name>
    <name evidence="2" type="ORF">MBJ925_LOCUS31138</name>
    <name evidence="4" type="ORF">SMN809_LOCUS56731</name>
</gene>
<evidence type="ECO:0000313" key="5">
    <source>
        <dbReference type="Proteomes" id="UP000663824"/>
    </source>
</evidence>